<keyword evidence="4" id="KW-1185">Reference proteome</keyword>
<dbReference type="PANTHER" id="PTHR40469">
    <property type="entry name" value="SECRETED GLYCOSYL HYDROLASE"/>
    <property type="match status" value="1"/>
</dbReference>
<dbReference type="Gene3D" id="3.40.50.880">
    <property type="match status" value="1"/>
</dbReference>
<dbReference type="PROSITE" id="PS51257">
    <property type="entry name" value="PROKAR_LIPOPROTEIN"/>
    <property type="match status" value="1"/>
</dbReference>
<accession>A0A3E0H6Q4</accession>
<keyword evidence="1" id="KW-0732">Signal</keyword>
<evidence type="ECO:0000256" key="1">
    <source>
        <dbReference type="SAM" id="SignalP"/>
    </source>
</evidence>
<dbReference type="GO" id="GO:0016740">
    <property type="term" value="F:transferase activity"/>
    <property type="evidence" value="ECO:0007669"/>
    <property type="project" value="UniProtKB-KW"/>
</dbReference>
<feature type="signal peptide" evidence="1">
    <location>
        <begin position="1"/>
        <end position="20"/>
    </location>
</feature>
<name>A0A3E0H6Q4_9GAMM</name>
<evidence type="ECO:0000313" key="4">
    <source>
        <dbReference type="Proteomes" id="UP000256774"/>
    </source>
</evidence>
<evidence type="ECO:0000313" key="3">
    <source>
        <dbReference type="EMBL" id="REH39129.1"/>
    </source>
</evidence>
<dbReference type="PANTHER" id="PTHR40469:SF2">
    <property type="entry name" value="GALACTOSE-BINDING DOMAIN-LIKE SUPERFAMILY PROTEIN"/>
    <property type="match status" value="1"/>
</dbReference>
<dbReference type="Proteomes" id="UP000256774">
    <property type="component" value="Unassembled WGS sequence"/>
</dbReference>
<proteinExistence type="predicted"/>
<dbReference type="AlphaFoldDB" id="A0A3E0H6Q4"/>
<dbReference type="OrthoDB" id="338827at2"/>
<keyword evidence="3" id="KW-0808">Transferase</keyword>
<organism evidence="3 4">
    <name type="scientific">Paraperlucidibaca baekdonensis</name>
    <dbReference type="NCBI Taxonomy" id="748120"/>
    <lineage>
        <taxon>Bacteria</taxon>
        <taxon>Pseudomonadati</taxon>
        <taxon>Pseudomonadota</taxon>
        <taxon>Gammaproteobacteria</taxon>
        <taxon>Moraxellales</taxon>
        <taxon>Moraxellaceae</taxon>
        <taxon>Paraperlucidibaca</taxon>
    </lineage>
</organism>
<dbReference type="SUPFAM" id="SSF52317">
    <property type="entry name" value="Class I glutamine amidotransferase-like"/>
    <property type="match status" value="1"/>
</dbReference>
<dbReference type="RefSeq" id="WP_116208127.1">
    <property type="nucleotide sequence ID" value="NZ_QUNR01000002.1"/>
</dbReference>
<dbReference type="Pfam" id="PF06283">
    <property type="entry name" value="ThuA"/>
    <property type="match status" value="1"/>
</dbReference>
<protein>
    <submittedName>
        <fullName evidence="3">Type 1 glutamine amidotransferase</fullName>
    </submittedName>
</protein>
<reference evidence="3 4" key="1">
    <citation type="submission" date="2018-08" db="EMBL/GenBank/DDBJ databases">
        <title>Genomic Encyclopedia of Type Strains, Phase IV (KMG-IV): sequencing the most valuable type-strain genomes for metagenomic binning, comparative biology and taxonomic classification.</title>
        <authorList>
            <person name="Goeker M."/>
        </authorList>
    </citation>
    <scope>NUCLEOTIDE SEQUENCE [LARGE SCALE GENOMIC DNA]</scope>
    <source>
        <strain evidence="3 4">DSM 26022</strain>
    </source>
</reference>
<dbReference type="InterPro" id="IPR029062">
    <property type="entry name" value="Class_I_gatase-like"/>
</dbReference>
<dbReference type="EMBL" id="QUNR01000002">
    <property type="protein sequence ID" value="REH39129.1"/>
    <property type="molecule type" value="Genomic_DNA"/>
</dbReference>
<sequence>MTRLLVVLVMLLAGCQGDSAPPASSVASAERSDFKILVFSKTAGFRHNAIPEGIRLLNALGLENNFGVDATEDASAFTAENLAQYQAVVWLNTTGTVLEEESQRQAFEQFIRRGGGYVGIHAAADTEYDWPFYEQLVGAYFKCHPLQQYATLINEAPTEPSMRSIPLRWTIYEEFYSFQSNPRERVNVLMSIDESSYLQSPNTTNLPGSPSFPFGESGTMGDHPMVWCHDNLGGVAWYTALGHGDNMYRLNSFKTHILNGVLTAARQIPANCRVAKP</sequence>
<feature type="domain" description="ThuA-like" evidence="2">
    <location>
        <begin position="35"/>
        <end position="262"/>
    </location>
</feature>
<feature type="chain" id="PRO_5017773980" evidence="1">
    <location>
        <begin position="21"/>
        <end position="277"/>
    </location>
</feature>
<dbReference type="InterPro" id="IPR029010">
    <property type="entry name" value="ThuA-like"/>
</dbReference>
<evidence type="ECO:0000259" key="2">
    <source>
        <dbReference type="Pfam" id="PF06283"/>
    </source>
</evidence>
<gene>
    <name evidence="3" type="ORF">DFR26_1310</name>
</gene>
<comment type="caution">
    <text evidence="3">The sequence shown here is derived from an EMBL/GenBank/DDBJ whole genome shotgun (WGS) entry which is preliminary data.</text>
</comment>
<keyword evidence="3" id="KW-0315">Glutamine amidotransferase</keyword>